<keyword evidence="5" id="KW-1003">Cell membrane</keyword>
<dbReference type="Pfam" id="PF00448">
    <property type="entry name" value="SRP54"/>
    <property type="match status" value="1"/>
</dbReference>
<dbReference type="Proteomes" id="UP000189464">
    <property type="component" value="Chromosome"/>
</dbReference>
<dbReference type="RefSeq" id="WP_077714853.1">
    <property type="nucleotide sequence ID" value="NZ_CP019698.1"/>
</dbReference>
<dbReference type="PANTHER" id="PTHR43134">
    <property type="entry name" value="SIGNAL RECOGNITION PARTICLE RECEPTOR SUBUNIT ALPHA"/>
    <property type="match status" value="1"/>
</dbReference>
<evidence type="ECO:0000256" key="6">
    <source>
        <dbReference type="ARBA" id="ARBA00022741"/>
    </source>
</evidence>
<dbReference type="InterPro" id="IPR020006">
    <property type="entry name" value="FlhF"/>
</dbReference>
<feature type="domain" description="SRP54-type proteins GTP-binding" evidence="15">
    <location>
        <begin position="220"/>
        <end position="412"/>
    </location>
</feature>
<accession>A0A1S6IYG2</accession>
<dbReference type="GO" id="GO:0044781">
    <property type="term" value="P:bacterial-type flagellum organization"/>
    <property type="evidence" value="ECO:0007669"/>
    <property type="project" value="UniProtKB-UniRule"/>
</dbReference>
<dbReference type="PANTHER" id="PTHR43134:SF3">
    <property type="entry name" value="FLAGELLAR BIOSYNTHESIS PROTEIN FLHF"/>
    <property type="match status" value="1"/>
</dbReference>
<keyword evidence="4" id="KW-0813">Transport</keyword>
<comment type="subcellular location">
    <subcellularLocation>
        <location evidence="1">Cell membrane</location>
        <topology evidence="1">Peripheral membrane protein</topology>
        <orientation evidence="1">Cytoplasmic side</orientation>
    </subcellularLocation>
</comment>
<keyword evidence="16" id="KW-0969">Cilium</keyword>
<dbReference type="EMBL" id="CP019698">
    <property type="protein sequence ID" value="AQS59808.1"/>
    <property type="molecule type" value="Genomic_DNA"/>
</dbReference>
<evidence type="ECO:0000256" key="13">
    <source>
        <dbReference type="NCBIfam" id="TIGR03499"/>
    </source>
</evidence>
<evidence type="ECO:0000313" key="16">
    <source>
        <dbReference type="EMBL" id="AQS59808.1"/>
    </source>
</evidence>
<dbReference type="InterPro" id="IPR000897">
    <property type="entry name" value="SRP54_GTPase_dom"/>
</dbReference>
<evidence type="ECO:0000313" key="17">
    <source>
        <dbReference type="Proteomes" id="UP000189464"/>
    </source>
</evidence>
<keyword evidence="9" id="KW-0342">GTP-binding</keyword>
<evidence type="ECO:0000256" key="1">
    <source>
        <dbReference type="ARBA" id="ARBA00004413"/>
    </source>
</evidence>
<keyword evidence="6" id="KW-0547">Nucleotide-binding</keyword>
<evidence type="ECO:0000256" key="9">
    <source>
        <dbReference type="ARBA" id="ARBA00023134"/>
    </source>
</evidence>
<dbReference type="GO" id="GO:0005886">
    <property type="term" value="C:plasma membrane"/>
    <property type="evidence" value="ECO:0007669"/>
    <property type="project" value="UniProtKB-SubCell"/>
</dbReference>
<dbReference type="Gene3D" id="3.40.50.300">
    <property type="entry name" value="P-loop containing nucleotide triphosphate hydrolases"/>
    <property type="match status" value="1"/>
</dbReference>
<evidence type="ECO:0000256" key="2">
    <source>
        <dbReference type="ARBA" id="ARBA00008531"/>
    </source>
</evidence>
<feature type="domain" description="AAA+ ATPase" evidence="14">
    <location>
        <begin position="219"/>
        <end position="360"/>
    </location>
</feature>
<dbReference type="GO" id="GO:0005047">
    <property type="term" value="F:signal recognition particle binding"/>
    <property type="evidence" value="ECO:0007669"/>
    <property type="project" value="TreeGrafter"/>
</dbReference>
<reference evidence="16 17" key="1">
    <citation type="journal article" date="2016" name="Int. J. Syst. Evol. Microbiol.">
        <title>Desulfotomaculum ferrireducens sp. nov., a moderately thermophilic sulfate-reducing and dissimilatory Fe(III)-reducing bacterium isolated from compost.</title>
        <authorList>
            <person name="Yang G."/>
            <person name="Guo J."/>
            <person name="Zhuang L."/>
            <person name="Yuan Y."/>
            <person name="Zhou S."/>
        </authorList>
    </citation>
    <scope>NUCLEOTIDE SEQUENCE [LARGE SCALE GENOMIC DNA]</scope>
    <source>
        <strain evidence="16 17">GSS09</strain>
    </source>
</reference>
<dbReference type="GO" id="GO:0003924">
    <property type="term" value="F:GTPase activity"/>
    <property type="evidence" value="ECO:0007669"/>
    <property type="project" value="UniProtKB-UniRule"/>
</dbReference>
<keyword evidence="11" id="KW-1006">Bacterial flagellum protein export</keyword>
<proteinExistence type="inferred from homology"/>
<evidence type="ECO:0000256" key="5">
    <source>
        <dbReference type="ARBA" id="ARBA00022475"/>
    </source>
</evidence>
<dbReference type="GO" id="GO:0005525">
    <property type="term" value="F:GTP binding"/>
    <property type="evidence" value="ECO:0007669"/>
    <property type="project" value="UniProtKB-UniRule"/>
</dbReference>
<comment type="function">
    <text evidence="12">Necessary for flagellar biosynthesis. May be involved in translocation of the flagellum.</text>
</comment>
<dbReference type="NCBIfam" id="TIGR03499">
    <property type="entry name" value="FlhF"/>
    <property type="match status" value="1"/>
</dbReference>
<comment type="similarity">
    <text evidence="2">Belongs to the GTP-binding SRP family.</text>
</comment>
<keyword evidence="10" id="KW-0472">Membrane</keyword>
<evidence type="ECO:0000256" key="11">
    <source>
        <dbReference type="ARBA" id="ARBA00023225"/>
    </source>
</evidence>
<dbReference type="KEGG" id="dfg:B0537_12390"/>
<dbReference type="GO" id="GO:0015031">
    <property type="term" value="P:protein transport"/>
    <property type="evidence" value="ECO:0007669"/>
    <property type="project" value="UniProtKB-KW"/>
</dbReference>
<keyword evidence="17" id="KW-1185">Reference proteome</keyword>
<dbReference type="OrthoDB" id="9778554at2"/>
<evidence type="ECO:0000256" key="8">
    <source>
        <dbReference type="ARBA" id="ARBA00022927"/>
    </source>
</evidence>
<dbReference type="InterPro" id="IPR027417">
    <property type="entry name" value="P-loop_NTPase"/>
</dbReference>
<keyword evidence="8" id="KW-0653">Protein transport</keyword>
<dbReference type="Gene3D" id="1.20.120.1380">
    <property type="entry name" value="Flagellar FlhF biosynthesis protein, N domain"/>
    <property type="match status" value="1"/>
</dbReference>
<dbReference type="InterPro" id="IPR047040">
    <property type="entry name" value="FlhF__GTPase_dom"/>
</dbReference>
<dbReference type="GO" id="GO:0006614">
    <property type="term" value="P:SRP-dependent cotranslational protein targeting to membrane"/>
    <property type="evidence" value="ECO:0007669"/>
    <property type="project" value="UniProtKB-UniRule"/>
</dbReference>
<keyword evidence="16" id="KW-0966">Cell projection</keyword>
<evidence type="ECO:0000259" key="15">
    <source>
        <dbReference type="SMART" id="SM00962"/>
    </source>
</evidence>
<sequence>MKIKKYTVNEMQEAIQLIKQDLGPEAVIVSSHRIRGKGWLGWFKKMLEVTAVLDDVPVPPVVKTLPPPLPSEQSLFPEPVRQVAQDRSKPQVVKYSEHQVMRSQFQDSEAYNGPITRVKLPETSFQPLLDHALLQMAEDDLGTKANRVESRDSNNPVYQRWLERLLDMDVQKGVARSLLEAVLRDIKTQNSDDIDDIIEMALINKVTEVLKSAYRREEDARFMTFVGQPGVGKTTTLSKLATRFQLLQKKKVALISLYTYRYGATDQLKVYGDTIDVPVEVVVTPAELLQAIEKHQDKDHILIDTVGRTSKNIGQVLELKGFLEVIPGEQDVFLVLNASTKDRDLFRTIRDFKIAHFNKFIFTKTDETETLGSVLNVVSRTGLPVAYYTDGQSIPDDLEKAYPKKLANLLFRSAEQYGEPKG</sequence>
<dbReference type="CDD" id="cd17873">
    <property type="entry name" value="FlhF"/>
    <property type="match status" value="1"/>
</dbReference>
<protein>
    <recommendedName>
        <fullName evidence="3 13">Flagellar biosynthesis protein FlhF</fullName>
    </recommendedName>
</protein>
<evidence type="ECO:0000256" key="10">
    <source>
        <dbReference type="ARBA" id="ARBA00023136"/>
    </source>
</evidence>
<dbReference type="SUPFAM" id="SSF52540">
    <property type="entry name" value="P-loop containing nucleoside triphosphate hydrolases"/>
    <property type="match status" value="1"/>
</dbReference>
<keyword evidence="16" id="KW-0282">Flagellum</keyword>
<name>A0A1S6IYG2_9FIRM</name>
<dbReference type="FunFam" id="3.40.50.300:FF:000695">
    <property type="entry name" value="Flagellar biosynthesis regulator FlhF"/>
    <property type="match status" value="1"/>
</dbReference>
<dbReference type="AlphaFoldDB" id="A0A1S6IYG2"/>
<dbReference type="SMART" id="SM00962">
    <property type="entry name" value="SRP54"/>
    <property type="match status" value="1"/>
</dbReference>
<gene>
    <name evidence="16" type="ORF">B0537_12390</name>
</gene>
<evidence type="ECO:0000259" key="14">
    <source>
        <dbReference type="SMART" id="SM00382"/>
    </source>
</evidence>
<evidence type="ECO:0000256" key="7">
    <source>
        <dbReference type="ARBA" id="ARBA00022795"/>
    </source>
</evidence>
<evidence type="ECO:0000256" key="12">
    <source>
        <dbReference type="ARBA" id="ARBA00025337"/>
    </source>
</evidence>
<keyword evidence="7" id="KW-1005">Bacterial flagellum biogenesis</keyword>
<dbReference type="InterPro" id="IPR003593">
    <property type="entry name" value="AAA+_ATPase"/>
</dbReference>
<organism evidence="16 17">
    <name type="scientific">Desulforamulus ferrireducens</name>
    <dbReference type="NCBI Taxonomy" id="1833852"/>
    <lineage>
        <taxon>Bacteria</taxon>
        <taxon>Bacillati</taxon>
        <taxon>Bacillota</taxon>
        <taxon>Clostridia</taxon>
        <taxon>Eubacteriales</taxon>
        <taxon>Peptococcaceae</taxon>
        <taxon>Desulforamulus</taxon>
    </lineage>
</organism>
<dbReference type="STRING" id="1833852.B0537_12390"/>
<evidence type="ECO:0000256" key="3">
    <source>
        <dbReference type="ARBA" id="ARBA00014919"/>
    </source>
</evidence>
<dbReference type="SMART" id="SM00382">
    <property type="entry name" value="AAA"/>
    <property type="match status" value="1"/>
</dbReference>
<evidence type="ECO:0000256" key="4">
    <source>
        <dbReference type="ARBA" id="ARBA00022448"/>
    </source>
</evidence>